<evidence type="ECO:0000313" key="3">
    <source>
        <dbReference type="EMBL" id="NES12073.1"/>
    </source>
</evidence>
<evidence type="ECO:0000313" key="4">
    <source>
        <dbReference type="Proteomes" id="UP000471751"/>
    </source>
</evidence>
<dbReference type="InterPro" id="IPR058163">
    <property type="entry name" value="LysR-type_TF_proteobact-type"/>
</dbReference>
<evidence type="ECO:0000256" key="1">
    <source>
        <dbReference type="ARBA" id="ARBA00009437"/>
    </source>
</evidence>
<dbReference type="Proteomes" id="UP000471751">
    <property type="component" value="Unassembled WGS sequence"/>
</dbReference>
<proteinExistence type="inferred from homology"/>
<protein>
    <recommendedName>
        <fullName evidence="2">LysR substrate-binding domain-containing protein</fullName>
    </recommendedName>
</protein>
<reference evidence="3 4" key="1">
    <citation type="submission" date="2020-02" db="EMBL/GenBank/DDBJ databases">
        <title>Broccoli isolated Pseudomonas sp.</title>
        <authorList>
            <person name="Fujikawa T."/>
            <person name="Sawada H."/>
        </authorList>
    </citation>
    <scope>NUCLEOTIDE SEQUENCE [LARGE SCALE GENOMIC DNA]</scope>
    <source>
        <strain evidence="3 4">JCM 32154</strain>
    </source>
</reference>
<comment type="similarity">
    <text evidence="1">Belongs to the LysR transcriptional regulatory family.</text>
</comment>
<dbReference type="Gene3D" id="3.40.190.10">
    <property type="entry name" value="Periplasmic binding protein-like II"/>
    <property type="match status" value="2"/>
</dbReference>
<dbReference type="EMBL" id="JAAHBT010000440">
    <property type="protein sequence ID" value="NES12073.1"/>
    <property type="molecule type" value="Genomic_DNA"/>
</dbReference>
<evidence type="ECO:0000259" key="2">
    <source>
        <dbReference type="Pfam" id="PF03466"/>
    </source>
</evidence>
<gene>
    <name evidence="3" type="ORF">G3O07_23875</name>
</gene>
<dbReference type="SUPFAM" id="SSF53850">
    <property type="entry name" value="Periplasmic binding protein-like II"/>
    <property type="match status" value="1"/>
</dbReference>
<dbReference type="PANTHER" id="PTHR30537:SF5">
    <property type="entry name" value="HTH-TYPE TRANSCRIPTIONAL ACTIVATOR TTDR-RELATED"/>
    <property type="match status" value="1"/>
</dbReference>
<accession>A0A6I5RVM5</accession>
<feature type="domain" description="LysR substrate-binding" evidence="2">
    <location>
        <begin position="8"/>
        <end position="162"/>
    </location>
</feature>
<keyword evidence="4" id="KW-1185">Reference proteome</keyword>
<name>A0A6I5RVM5_9PSED</name>
<dbReference type="AlphaFoldDB" id="A0A6I5RVM5"/>
<dbReference type="Pfam" id="PF03466">
    <property type="entry name" value="LysR_substrate"/>
    <property type="match status" value="1"/>
</dbReference>
<sequence length="169" mass="18594">MSDEEPDLIQGGIDLLLHFGELKKGSYIARKLCNSTLGIYASAEYLYRNGTPECPDDLNAHTCIHYTSEDFVVISRRDGGDRHSVAVNKRFLSKSIPALVNVAEQGVGLVFINTICTLTKSDSLVRVLPDYVSEGEPLFAAYSNRHALSNCARVVMDYAVARAEAFDDC</sequence>
<dbReference type="InterPro" id="IPR005119">
    <property type="entry name" value="LysR_subst-bd"/>
</dbReference>
<comment type="caution">
    <text evidence="3">The sequence shown here is derived from an EMBL/GenBank/DDBJ whole genome shotgun (WGS) entry which is preliminary data.</text>
</comment>
<organism evidence="3 4">
    <name type="scientific">Pseudomonas laurentiana</name>
    <dbReference type="NCBI Taxonomy" id="2364649"/>
    <lineage>
        <taxon>Bacteria</taxon>
        <taxon>Pseudomonadati</taxon>
        <taxon>Pseudomonadota</taxon>
        <taxon>Gammaproteobacteria</taxon>
        <taxon>Pseudomonadales</taxon>
        <taxon>Pseudomonadaceae</taxon>
        <taxon>Pseudomonas</taxon>
    </lineage>
</organism>
<dbReference type="PANTHER" id="PTHR30537">
    <property type="entry name" value="HTH-TYPE TRANSCRIPTIONAL REGULATOR"/>
    <property type="match status" value="1"/>
</dbReference>